<dbReference type="Pfam" id="PF04519">
    <property type="entry name" value="Bactofilin"/>
    <property type="match status" value="1"/>
</dbReference>
<name>A0AAX3BFL4_9SPIR</name>
<dbReference type="KEGG" id="taqu:KDW03_05250"/>
<reference evidence="2" key="2">
    <citation type="submission" date="2022-06" db="EMBL/GenBank/DDBJ databases">
        <title>Thermospira aquatica gen. nov., sp. nov.</title>
        <authorList>
            <person name="Ben Ali Gam Z."/>
            <person name="Labat M."/>
        </authorList>
    </citation>
    <scope>NUCLEOTIDE SEQUENCE</scope>
    <source>
        <strain evidence="2">F1F22</strain>
    </source>
</reference>
<evidence type="ECO:0000313" key="2">
    <source>
        <dbReference type="EMBL" id="URA11202.1"/>
    </source>
</evidence>
<keyword evidence="3" id="KW-1185">Reference proteome</keyword>
<evidence type="ECO:0000313" key="3">
    <source>
        <dbReference type="Proteomes" id="UP001056539"/>
    </source>
</evidence>
<reference evidence="2" key="1">
    <citation type="submission" date="2021-04" db="EMBL/GenBank/DDBJ databases">
        <authorList>
            <person name="Postec A."/>
        </authorList>
    </citation>
    <scope>NUCLEOTIDE SEQUENCE</scope>
    <source>
        <strain evidence="2">F1F22</strain>
    </source>
</reference>
<dbReference type="PANTHER" id="PTHR35024:SF4">
    <property type="entry name" value="POLYMER-FORMING CYTOSKELETAL PROTEIN"/>
    <property type="match status" value="1"/>
</dbReference>
<organism evidence="2 3">
    <name type="scientific">Thermospira aquatica</name>
    <dbReference type="NCBI Taxonomy" id="2828656"/>
    <lineage>
        <taxon>Bacteria</taxon>
        <taxon>Pseudomonadati</taxon>
        <taxon>Spirochaetota</taxon>
        <taxon>Spirochaetia</taxon>
        <taxon>Brevinematales</taxon>
        <taxon>Thermospiraceae</taxon>
        <taxon>Thermospira</taxon>
    </lineage>
</organism>
<comment type="similarity">
    <text evidence="1">Belongs to the bactofilin family.</text>
</comment>
<dbReference type="AlphaFoldDB" id="A0AAX3BFL4"/>
<gene>
    <name evidence="2" type="ORF">KDW03_05250</name>
</gene>
<sequence>MANEEIVLSGSVNDEQSNSVIGRDNCFSGEMRSDGLLRIDGDYCGVIRGYGVVVVGQHGRIKGDIYARKVRIGGKVKGTVYALERVDILSTGKLVGDMYTKRCQLEEGMCFTGKGNILPEQQLEEIFTRQVKNTPKISMDDF</sequence>
<dbReference type="PANTHER" id="PTHR35024">
    <property type="entry name" value="HYPOTHETICAL CYTOSOLIC PROTEIN"/>
    <property type="match status" value="1"/>
</dbReference>
<dbReference type="RefSeq" id="WP_271436336.1">
    <property type="nucleotide sequence ID" value="NZ_CP073355.1"/>
</dbReference>
<dbReference type="Proteomes" id="UP001056539">
    <property type="component" value="Chromosome"/>
</dbReference>
<accession>A0AAX3BFL4</accession>
<proteinExistence type="inferred from homology"/>
<dbReference type="InterPro" id="IPR007607">
    <property type="entry name" value="BacA/B"/>
</dbReference>
<evidence type="ECO:0000256" key="1">
    <source>
        <dbReference type="ARBA" id="ARBA00044755"/>
    </source>
</evidence>
<dbReference type="EMBL" id="CP073355">
    <property type="protein sequence ID" value="URA11202.1"/>
    <property type="molecule type" value="Genomic_DNA"/>
</dbReference>
<protein>
    <submittedName>
        <fullName evidence="2">Polymer-forming cytoskeletal protein</fullName>
    </submittedName>
</protein>